<evidence type="ECO:0000256" key="3">
    <source>
        <dbReference type="ARBA" id="ARBA00022801"/>
    </source>
</evidence>
<dbReference type="KEGG" id="epa:110249791"/>
<dbReference type="InterPro" id="IPR036046">
    <property type="entry name" value="Acylphosphatase-like_dom_sf"/>
</dbReference>
<dbReference type="FunFam" id="3.30.70.100:FF:000011">
    <property type="entry name" value="Acylphosphatase"/>
    <property type="match status" value="1"/>
</dbReference>
<evidence type="ECO:0000256" key="2">
    <source>
        <dbReference type="ARBA" id="ARBA00012150"/>
    </source>
</evidence>
<dbReference type="GeneID" id="110249791"/>
<dbReference type="Gene3D" id="3.30.70.100">
    <property type="match status" value="1"/>
</dbReference>
<dbReference type="GO" id="GO:0003998">
    <property type="term" value="F:acylphosphatase activity"/>
    <property type="evidence" value="ECO:0007669"/>
    <property type="project" value="UniProtKB-EC"/>
</dbReference>
<dbReference type="EnsemblMetazoa" id="XM_021056372.2">
    <property type="protein sequence ID" value="XP_020912031.1"/>
    <property type="gene ID" value="LOC110249791"/>
</dbReference>
<sequence length="98" mass="11274">MAAKRLLSVDFEVFGRVQGVFFRKYTRLKAKELNLVGWVKNTKRNTVIGQMQGEPSGIDVMKEWLKTKGSPSSRIERCVFKNEMNITSLGFTAFEIRK</sequence>
<dbReference type="PROSITE" id="PS51160">
    <property type="entry name" value="ACYLPHOSPHATASE_3"/>
    <property type="match status" value="1"/>
</dbReference>
<dbReference type="RefSeq" id="XP_020912031.1">
    <property type="nucleotide sequence ID" value="XM_021056372.2"/>
</dbReference>
<comment type="similarity">
    <text evidence="1 6">Belongs to the acylphosphatase family.</text>
</comment>
<feature type="active site" evidence="5">
    <location>
        <position position="41"/>
    </location>
</feature>
<dbReference type="PRINTS" id="PR00112">
    <property type="entry name" value="ACYLPHPHTASE"/>
</dbReference>
<dbReference type="OMA" id="HAIMAEN"/>
<protein>
    <recommendedName>
        <fullName evidence="2 5">acylphosphatase</fullName>
        <ecNumber evidence="2 5">3.6.1.7</ecNumber>
    </recommendedName>
</protein>
<proteinExistence type="inferred from homology"/>
<comment type="catalytic activity">
    <reaction evidence="4 5">
        <text>an acyl phosphate + H2O = a carboxylate + phosphate + H(+)</text>
        <dbReference type="Rhea" id="RHEA:14965"/>
        <dbReference type="ChEBI" id="CHEBI:15377"/>
        <dbReference type="ChEBI" id="CHEBI:15378"/>
        <dbReference type="ChEBI" id="CHEBI:29067"/>
        <dbReference type="ChEBI" id="CHEBI:43474"/>
        <dbReference type="ChEBI" id="CHEBI:59918"/>
        <dbReference type="EC" id="3.6.1.7"/>
    </reaction>
</comment>
<dbReference type="Proteomes" id="UP000887567">
    <property type="component" value="Unplaced"/>
</dbReference>
<dbReference type="EC" id="3.6.1.7" evidence="2 5"/>
<dbReference type="PANTHER" id="PTHR10029">
    <property type="entry name" value="ACYLPHOSPHATASE"/>
    <property type="match status" value="1"/>
</dbReference>
<name>A0A913XZ37_EXADI</name>
<organism evidence="8 9">
    <name type="scientific">Exaiptasia diaphana</name>
    <name type="common">Tropical sea anemone</name>
    <name type="synonym">Aiptasia pulchella</name>
    <dbReference type="NCBI Taxonomy" id="2652724"/>
    <lineage>
        <taxon>Eukaryota</taxon>
        <taxon>Metazoa</taxon>
        <taxon>Cnidaria</taxon>
        <taxon>Anthozoa</taxon>
        <taxon>Hexacorallia</taxon>
        <taxon>Actiniaria</taxon>
        <taxon>Aiptasiidae</taxon>
        <taxon>Exaiptasia</taxon>
    </lineage>
</organism>
<dbReference type="AlphaFoldDB" id="A0A913XZ37"/>
<dbReference type="PANTHER" id="PTHR10029:SF3">
    <property type="entry name" value="ACYLPHOSPHATASE-RELATED"/>
    <property type="match status" value="1"/>
</dbReference>
<evidence type="ECO:0000256" key="1">
    <source>
        <dbReference type="ARBA" id="ARBA00005614"/>
    </source>
</evidence>
<keyword evidence="3 5" id="KW-0378">Hydrolase</keyword>
<evidence type="ECO:0000256" key="5">
    <source>
        <dbReference type="PROSITE-ProRule" id="PRU00520"/>
    </source>
</evidence>
<evidence type="ECO:0000256" key="6">
    <source>
        <dbReference type="RuleBase" id="RU004168"/>
    </source>
</evidence>
<dbReference type="RefSeq" id="XP_020912032.1">
    <property type="nucleotide sequence ID" value="XM_021056373.2"/>
</dbReference>
<feature type="domain" description="Acylphosphatase-like" evidence="7">
    <location>
        <begin position="8"/>
        <end position="98"/>
    </location>
</feature>
<dbReference type="Pfam" id="PF00708">
    <property type="entry name" value="Acylphosphatase"/>
    <property type="match status" value="1"/>
</dbReference>
<dbReference type="EnsemblMetazoa" id="XM_021056373.2">
    <property type="protein sequence ID" value="XP_020912032.1"/>
    <property type="gene ID" value="LOC110249791"/>
</dbReference>
<evidence type="ECO:0000313" key="9">
    <source>
        <dbReference type="Proteomes" id="UP000887567"/>
    </source>
</evidence>
<evidence type="ECO:0000259" key="7">
    <source>
        <dbReference type="PROSITE" id="PS51160"/>
    </source>
</evidence>
<dbReference type="OrthoDB" id="7961613at2759"/>
<keyword evidence="9" id="KW-1185">Reference proteome</keyword>
<reference evidence="8" key="1">
    <citation type="submission" date="2022-11" db="UniProtKB">
        <authorList>
            <consortium name="EnsemblMetazoa"/>
        </authorList>
    </citation>
    <scope>IDENTIFICATION</scope>
</reference>
<evidence type="ECO:0000256" key="4">
    <source>
        <dbReference type="ARBA" id="ARBA00047645"/>
    </source>
</evidence>
<dbReference type="InterPro" id="IPR020456">
    <property type="entry name" value="Acylphosphatase"/>
</dbReference>
<accession>A0A913XZ37</accession>
<dbReference type="InterPro" id="IPR001792">
    <property type="entry name" value="Acylphosphatase-like_dom"/>
</dbReference>
<dbReference type="PROSITE" id="PS00150">
    <property type="entry name" value="ACYLPHOSPHATASE_1"/>
    <property type="match status" value="1"/>
</dbReference>
<dbReference type="InterPro" id="IPR017968">
    <property type="entry name" value="Acylphosphatase_CS"/>
</dbReference>
<evidence type="ECO:0000313" key="8">
    <source>
        <dbReference type="EnsemblMetazoa" id="XP_020912031.1"/>
    </source>
</evidence>
<feature type="active site" evidence="5">
    <location>
        <position position="23"/>
    </location>
</feature>
<dbReference type="SUPFAM" id="SSF54975">
    <property type="entry name" value="Acylphosphatase/BLUF domain-like"/>
    <property type="match status" value="1"/>
</dbReference>